<keyword evidence="4" id="KW-0411">Iron-sulfur</keyword>
<dbReference type="GO" id="GO:0046872">
    <property type="term" value="F:metal ion binding"/>
    <property type="evidence" value="ECO:0007669"/>
    <property type="project" value="UniProtKB-KW"/>
</dbReference>
<evidence type="ECO:0000256" key="1">
    <source>
        <dbReference type="ARBA" id="ARBA00022691"/>
    </source>
</evidence>
<proteinExistence type="inferred from homology"/>
<keyword evidence="3" id="KW-0408">Iron</keyword>
<evidence type="ECO:0000256" key="4">
    <source>
        <dbReference type="ARBA" id="ARBA00023014"/>
    </source>
</evidence>
<name>A0A8S5VGE1_9CAUD</name>
<evidence type="ECO:0000256" key="2">
    <source>
        <dbReference type="ARBA" id="ARBA00022723"/>
    </source>
</evidence>
<sequence length="365" mass="43168">MANKTILNTKDLIHGFGITIYVTENCNLKCTYCYQGNCHTNKAMTFELACDIIDKALEDPYFNNNVEFFGGEPTLEFELIKKVMDKYPKLLYSITSNGNFINFKPEDKEYIKKLDSLIVSIEPNNSTSKYMRKIPDLKRFIFDVVMLLRESKTTLYFNIVISDFILGHEPEFVDLIKHIKLLSQLRQVYYVFLPNLSDKNNFKDNDEWYNFLMWFRERDFDIYKRLINYSPDVFNNTDIENNQFCTMEERISITTDGYFIPCSNYLGKEYRYVKYNEKPYHEMLDIYLQNISVMDDKRWSNCRNCMIKNKSHCPICPGAIEASVLAGKADKIEILCERVKVMYLLCKELHSSGTRPLDYVFNYDH</sequence>
<keyword evidence="1" id="KW-0949">S-adenosyl-L-methionine</keyword>
<evidence type="ECO:0000259" key="6">
    <source>
        <dbReference type="PROSITE" id="PS51918"/>
    </source>
</evidence>
<evidence type="ECO:0000256" key="3">
    <source>
        <dbReference type="ARBA" id="ARBA00023004"/>
    </source>
</evidence>
<dbReference type="InterPro" id="IPR013785">
    <property type="entry name" value="Aldolase_TIM"/>
</dbReference>
<dbReference type="SUPFAM" id="SSF102114">
    <property type="entry name" value="Radical SAM enzymes"/>
    <property type="match status" value="1"/>
</dbReference>
<dbReference type="InterPro" id="IPR058240">
    <property type="entry name" value="rSAM_sf"/>
</dbReference>
<accession>A0A8S5VGE1</accession>
<comment type="similarity">
    <text evidence="5">Belongs to the radical SAM superfamily. Anaerobic sulfatase-maturating enzyme family.</text>
</comment>
<dbReference type="SFLD" id="SFLDG01067">
    <property type="entry name" value="SPASM/twitch_domain_containing"/>
    <property type="match status" value="1"/>
</dbReference>
<feature type="domain" description="Radical SAM core" evidence="6">
    <location>
        <begin position="12"/>
        <end position="235"/>
    </location>
</feature>
<evidence type="ECO:0000313" key="7">
    <source>
        <dbReference type="EMBL" id="DAG05780.1"/>
    </source>
</evidence>
<dbReference type="InterPro" id="IPR023867">
    <property type="entry name" value="Sulphatase_maturase_rSAM"/>
</dbReference>
<evidence type="ECO:0000256" key="5">
    <source>
        <dbReference type="ARBA" id="ARBA00023601"/>
    </source>
</evidence>
<keyword evidence="2" id="KW-0479">Metal-binding</keyword>
<dbReference type="PANTHER" id="PTHR43273">
    <property type="entry name" value="ANAEROBIC SULFATASE-MATURATING ENZYME HOMOLOG ASLB-RELATED"/>
    <property type="match status" value="1"/>
</dbReference>
<dbReference type="EMBL" id="BK016265">
    <property type="protein sequence ID" value="DAG05780.1"/>
    <property type="molecule type" value="Genomic_DNA"/>
</dbReference>
<organism evidence="7">
    <name type="scientific">Myoviridae sp. ctkfK18</name>
    <dbReference type="NCBI Taxonomy" id="2825165"/>
    <lineage>
        <taxon>Viruses</taxon>
        <taxon>Duplodnaviria</taxon>
        <taxon>Heunggongvirae</taxon>
        <taxon>Uroviricota</taxon>
        <taxon>Caudoviricetes</taxon>
    </lineage>
</organism>
<protein>
    <submittedName>
        <fullName evidence="7">Fe-S oxidoreductase</fullName>
    </submittedName>
</protein>
<dbReference type="CDD" id="cd01335">
    <property type="entry name" value="Radical_SAM"/>
    <property type="match status" value="1"/>
</dbReference>
<dbReference type="GO" id="GO:0051536">
    <property type="term" value="F:iron-sulfur cluster binding"/>
    <property type="evidence" value="ECO:0007669"/>
    <property type="project" value="UniProtKB-KW"/>
</dbReference>
<dbReference type="PANTHER" id="PTHR43273:SF3">
    <property type="entry name" value="ANAEROBIC SULFATASE-MATURATING ENZYME HOMOLOG ASLB-RELATED"/>
    <property type="match status" value="1"/>
</dbReference>
<dbReference type="GO" id="GO:0016491">
    <property type="term" value="F:oxidoreductase activity"/>
    <property type="evidence" value="ECO:0007669"/>
    <property type="project" value="InterPro"/>
</dbReference>
<dbReference type="SFLD" id="SFLDS00029">
    <property type="entry name" value="Radical_SAM"/>
    <property type="match status" value="1"/>
</dbReference>
<dbReference type="PROSITE" id="PS51918">
    <property type="entry name" value="RADICAL_SAM"/>
    <property type="match status" value="1"/>
</dbReference>
<reference evidence="7" key="1">
    <citation type="journal article" date="2021" name="Proc. Natl. Acad. Sci. U.S.A.">
        <title>A Catalog of Tens of Thousands of Viruses from Human Metagenomes Reveals Hidden Associations with Chronic Diseases.</title>
        <authorList>
            <person name="Tisza M.J."/>
            <person name="Buck C.B."/>
        </authorList>
    </citation>
    <scope>NUCLEOTIDE SEQUENCE</scope>
    <source>
        <strain evidence="7">CtkfK18</strain>
    </source>
</reference>
<dbReference type="Pfam" id="PF04055">
    <property type="entry name" value="Radical_SAM"/>
    <property type="match status" value="1"/>
</dbReference>
<dbReference type="InterPro" id="IPR007197">
    <property type="entry name" value="rSAM"/>
</dbReference>
<dbReference type="Gene3D" id="3.20.20.70">
    <property type="entry name" value="Aldolase class I"/>
    <property type="match status" value="1"/>
</dbReference>